<reference evidence="2" key="1">
    <citation type="journal article" date="2019" name="Int. J. Syst. Evol. Microbiol.">
        <title>The Global Catalogue of Microorganisms (GCM) 10K type strain sequencing project: providing services to taxonomists for standard genome sequencing and annotation.</title>
        <authorList>
            <consortium name="The Broad Institute Genomics Platform"/>
            <consortium name="The Broad Institute Genome Sequencing Center for Infectious Disease"/>
            <person name="Wu L."/>
            <person name="Ma J."/>
        </authorList>
    </citation>
    <scope>NUCLEOTIDE SEQUENCE [LARGE SCALE GENOMIC DNA]</scope>
    <source>
        <strain evidence="2">CGMCC 1.18578</strain>
    </source>
</reference>
<evidence type="ECO:0000313" key="2">
    <source>
        <dbReference type="Proteomes" id="UP001596108"/>
    </source>
</evidence>
<evidence type="ECO:0000313" key="1">
    <source>
        <dbReference type="EMBL" id="MFC5531666.1"/>
    </source>
</evidence>
<organism evidence="1 2">
    <name type="scientific">Cohnella yongneupensis</name>
    <dbReference type="NCBI Taxonomy" id="425006"/>
    <lineage>
        <taxon>Bacteria</taxon>
        <taxon>Bacillati</taxon>
        <taxon>Bacillota</taxon>
        <taxon>Bacilli</taxon>
        <taxon>Bacillales</taxon>
        <taxon>Paenibacillaceae</taxon>
        <taxon>Cohnella</taxon>
    </lineage>
</organism>
<name>A0ABW0R3G3_9BACL</name>
<dbReference type="EMBL" id="JBHSNC010000056">
    <property type="protein sequence ID" value="MFC5531666.1"/>
    <property type="molecule type" value="Genomic_DNA"/>
</dbReference>
<dbReference type="Proteomes" id="UP001596108">
    <property type="component" value="Unassembled WGS sequence"/>
</dbReference>
<comment type="caution">
    <text evidence="1">The sequence shown here is derived from an EMBL/GenBank/DDBJ whole genome shotgun (WGS) entry which is preliminary data.</text>
</comment>
<accession>A0ABW0R3G3</accession>
<dbReference type="Pfam" id="PF13072">
    <property type="entry name" value="MciZ"/>
    <property type="match status" value="1"/>
</dbReference>
<proteinExistence type="predicted"/>
<dbReference type="InterPro" id="IPR025177">
    <property type="entry name" value="MciZ"/>
</dbReference>
<gene>
    <name evidence="1" type="primary">mciZ</name>
    <name evidence="1" type="ORF">ACFPQ4_19805</name>
</gene>
<dbReference type="RefSeq" id="WP_378113632.1">
    <property type="nucleotide sequence ID" value="NZ_JBHSNC010000056.1"/>
</dbReference>
<sequence length="49" mass="5769">MLKKYATSDNLRFVGKAWEIRHALRQEQKRRGAHTSLLWVLRSDKASSK</sequence>
<keyword evidence="2" id="KW-1185">Reference proteome</keyword>
<protein>
    <submittedName>
        <fullName evidence="1">Z-ring formation inhibitor MciZ</fullName>
    </submittedName>
</protein>